<keyword evidence="2" id="KW-1185">Reference proteome</keyword>
<dbReference type="EMBL" id="QEKH01000019">
    <property type="protein sequence ID" value="PVY39764.1"/>
    <property type="molecule type" value="Genomic_DNA"/>
</dbReference>
<dbReference type="GO" id="GO:0016740">
    <property type="term" value="F:transferase activity"/>
    <property type="evidence" value="ECO:0007669"/>
    <property type="project" value="UniProtKB-KW"/>
</dbReference>
<protein>
    <submittedName>
        <fullName evidence="1">Nucleotidyltransferase AbiEii toxin of type IV toxin-antitoxin system</fullName>
    </submittedName>
</protein>
<dbReference type="InterPro" id="IPR014942">
    <property type="entry name" value="AbiEii"/>
</dbReference>
<proteinExistence type="predicted"/>
<dbReference type="RefSeq" id="WP_116884531.1">
    <property type="nucleotide sequence ID" value="NZ_CABMMC010000007.1"/>
</dbReference>
<dbReference type="Gene3D" id="3.10.450.620">
    <property type="entry name" value="JHP933, nucleotidyltransferase-like core domain"/>
    <property type="match status" value="1"/>
</dbReference>
<dbReference type="GeneID" id="78295824"/>
<comment type="caution">
    <text evidence="1">The sequence shown here is derived from an EMBL/GenBank/DDBJ whole genome shotgun (WGS) entry which is preliminary data.</text>
</comment>
<reference evidence="1 2" key="1">
    <citation type="submission" date="2018-04" db="EMBL/GenBank/DDBJ databases">
        <title>Genomic Encyclopedia of Type Strains, Phase IV (KMG-IV): sequencing the most valuable type-strain genomes for metagenomic binning, comparative biology and taxonomic classification.</title>
        <authorList>
            <person name="Goeker M."/>
        </authorList>
    </citation>
    <scope>NUCLEOTIDE SEQUENCE [LARGE SCALE GENOMIC DNA]</scope>
    <source>
        <strain evidence="1 2">DSM 14823</strain>
    </source>
</reference>
<sequence>MDKIARMDSRKRQELFVQTAAKFPYLSEAAVEKDFWVCWMLKQLFDSSLRDTVIFKGGTSLSKIFHLIKRFSEDIDLILNWKENPIGNPLEKRSNAQQAKFNEELDTWGQHYIADVLLPEVQKLCAGICVAELSEEKPDNIIITYPKSFSDEYLRPQILLEIGAKAAWVPHATYRISPYASDAYPQLFATPEIDIIATTPERSFWEKITILHAEAHRPENSKIRGRYSRHYYDTVMIARSSVKESAFSDLELLKQVVDFKDKFYHCGWANYKDAKPGTMRLLPAEHSMKALKADYTAMRTMIYGDYISFEELLNELRSLENEINSL</sequence>
<name>A0A2U1ATJ8_9BACT</name>
<evidence type="ECO:0000313" key="2">
    <source>
        <dbReference type="Proteomes" id="UP000245959"/>
    </source>
</evidence>
<evidence type="ECO:0000313" key="1">
    <source>
        <dbReference type="EMBL" id="PVY39764.1"/>
    </source>
</evidence>
<organism evidence="1 2">
    <name type="scientific">Victivallis vadensis</name>
    <dbReference type="NCBI Taxonomy" id="172901"/>
    <lineage>
        <taxon>Bacteria</taxon>
        <taxon>Pseudomonadati</taxon>
        <taxon>Lentisphaerota</taxon>
        <taxon>Lentisphaeria</taxon>
        <taxon>Victivallales</taxon>
        <taxon>Victivallaceae</taxon>
        <taxon>Victivallis</taxon>
    </lineage>
</organism>
<keyword evidence="1" id="KW-0808">Transferase</keyword>
<accession>A0A2U1ATJ8</accession>
<dbReference type="Proteomes" id="UP000245959">
    <property type="component" value="Unassembled WGS sequence"/>
</dbReference>
<gene>
    <name evidence="1" type="ORF">C8D82_1195</name>
</gene>
<dbReference type="Pfam" id="PF08843">
    <property type="entry name" value="AbiEii"/>
    <property type="match status" value="1"/>
</dbReference>
<dbReference type="AlphaFoldDB" id="A0A2U1ATJ8"/>
<dbReference type="OrthoDB" id="9780929at2"/>